<sequence>MNLSSLFRSLLVVCFIVAFFALQLDLVTAGPVRKLKEREVPTPPPPIANQGSP</sequence>
<name>F6GTS1_VITVI</name>
<gene>
    <name evidence="1" type="ordered locus">VIT_17s0000g03160</name>
</gene>
<dbReference type="Proteomes" id="UP000009183">
    <property type="component" value="Chromosome 17"/>
</dbReference>
<reference evidence="2" key="1">
    <citation type="journal article" date="2007" name="Nature">
        <title>The grapevine genome sequence suggests ancestral hexaploidization in major angiosperm phyla.</title>
        <authorList>
            <consortium name="The French-Italian Public Consortium for Grapevine Genome Characterization."/>
            <person name="Jaillon O."/>
            <person name="Aury J.-M."/>
            <person name="Noel B."/>
            <person name="Policriti A."/>
            <person name="Clepet C."/>
            <person name="Casagrande A."/>
            <person name="Choisne N."/>
            <person name="Aubourg S."/>
            <person name="Vitulo N."/>
            <person name="Jubin C."/>
            <person name="Vezzi A."/>
            <person name="Legeai F."/>
            <person name="Hugueney P."/>
            <person name="Dasilva C."/>
            <person name="Horner D."/>
            <person name="Mica E."/>
            <person name="Jublot D."/>
            <person name="Poulain J."/>
            <person name="Bruyere C."/>
            <person name="Billault A."/>
            <person name="Segurens B."/>
            <person name="Gouyvenoux M."/>
            <person name="Ugarte E."/>
            <person name="Cattonaro F."/>
            <person name="Anthouard V."/>
            <person name="Vico V."/>
            <person name="Del Fabbro C."/>
            <person name="Alaux M."/>
            <person name="Di Gaspero G."/>
            <person name="Dumas V."/>
            <person name="Felice N."/>
            <person name="Paillard S."/>
            <person name="Juman I."/>
            <person name="Moroldo M."/>
            <person name="Scalabrin S."/>
            <person name="Canaguier A."/>
            <person name="Le Clainche I."/>
            <person name="Malacrida G."/>
            <person name="Durand E."/>
            <person name="Pesole G."/>
            <person name="Laucou V."/>
            <person name="Chatelet P."/>
            <person name="Merdinoglu D."/>
            <person name="Delledonne M."/>
            <person name="Pezzotti M."/>
            <person name="Lecharny A."/>
            <person name="Scarpelli C."/>
            <person name="Artiguenave F."/>
            <person name="Pe M.E."/>
            <person name="Valle G."/>
            <person name="Morgante M."/>
            <person name="Caboche M."/>
            <person name="Adam-Blondon A.-F."/>
            <person name="Weissenbach J."/>
            <person name="Quetier F."/>
            <person name="Wincker P."/>
        </authorList>
    </citation>
    <scope>NUCLEOTIDE SEQUENCE [LARGE SCALE GENOMIC DNA]</scope>
    <source>
        <strain evidence="2">cv. Pinot noir / PN40024</strain>
    </source>
</reference>
<dbReference type="PaxDb" id="29760-VIT_17s0000g03160.t01"/>
<dbReference type="InParanoid" id="F6GTS1"/>
<dbReference type="HOGENOM" id="CLU_3072605_0_0_1"/>
<evidence type="ECO:0000313" key="2">
    <source>
        <dbReference type="Proteomes" id="UP000009183"/>
    </source>
</evidence>
<keyword evidence="2" id="KW-1185">Reference proteome</keyword>
<evidence type="ECO:0000313" key="1">
    <source>
        <dbReference type="EMBL" id="CCB43245.1"/>
    </source>
</evidence>
<proteinExistence type="predicted"/>
<dbReference type="EMBL" id="FN594950">
    <property type="protein sequence ID" value="CCB43245.1"/>
    <property type="molecule type" value="Genomic_DNA"/>
</dbReference>
<accession>F6GTS1</accession>
<dbReference type="AlphaFoldDB" id="F6GTS1"/>
<organism evidence="1 2">
    <name type="scientific">Vitis vinifera</name>
    <name type="common">Grape</name>
    <dbReference type="NCBI Taxonomy" id="29760"/>
    <lineage>
        <taxon>Eukaryota</taxon>
        <taxon>Viridiplantae</taxon>
        <taxon>Streptophyta</taxon>
        <taxon>Embryophyta</taxon>
        <taxon>Tracheophyta</taxon>
        <taxon>Spermatophyta</taxon>
        <taxon>Magnoliopsida</taxon>
        <taxon>eudicotyledons</taxon>
        <taxon>Gunneridae</taxon>
        <taxon>Pentapetalae</taxon>
        <taxon>rosids</taxon>
        <taxon>Vitales</taxon>
        <taxon>Vitaceae</taxon>
        <taxon>Viteae</taxon>
        <taxon>Vitis</taxon>
    </lineage>
</organism>
<protein>
    <submittedName>
        <fullName evidence="1">Uncharacterized protein</fullName>
    </submittedName>
</protein>